<feature type="non-terminal residue" evidence="1">
    <location>
        <position position="1"/>
    </location>
</feature>
<reference evidence="2" key="2">
    <citation type="submission" date="2015-01" db="EMBL/GenBank/DDBJ databases">
        <title>Evolutionary Origins and Diversification of the Mycorrhizal Mutualists.</title>
        <authorList>
            <consortium name="DOE Joint Genome Institute"/>
            <consortium name="Mycorrhizal Genomics Consortium"/>
            <person name="Kohler A."/>
            <person name="Kuo A."/>
            <person name="Nagy L.G."/>
            <person name="Floudas D."/>
            <person name="Copeland A."/>
            <person name="Barry K.W."/>
            <person name="Cichocki N."/>
            <person name="Veneault-Fourrey C."/>
            <person name="LaButti K."/>
            <person name="Lindquist E.A."/>
            <person name="Lipzen A."/>
            <person name="Lundell T."/>
            <person name="Morin E."/>
            <person name="Murat C."/>
            <person name="Riley R."/>
            <person name="Ohm R."/>
            <person name="Sun H."/>
            <person name="Tunlid A."/>
            <person name="Henrissat B."/>
            <person name="Grigoriev I.V."/>
            <person name="Hibbett D.S."/>
            <person name="Martin F."/>
        </authorList>
    </citation>
    <scope>NUCLEOTIDE SEQUENCE [LARGE SCALE GENOMIC DNA]</scope>
    <source>
        <strain evidence="2">LaAM-08-1</strain>
    </source>
</reference>
<dbReference type="AlphaFoldDB" id="A0A0C9XL45"/>
<reference evidence="1 2" key="1">
    <citation type="submission" date="2014-04" db="EMBL/GenBank/DDBJ databases">
        <authorList>
            <consortium name="DOE Joint Genome Institute"/>
            <person name="Kuo A."/>
            <person name="Kohler A."/>
            <person name="Nagy L.G."/>
            <person name="Floudas D."/>
            <person name="Copeland A."/>
            <person name="Barry K.W."/>
            <person name="Cichocki N."/>
            <person name="Veneault-Fourrey C."/>
            <person name="LaButti K."/>
            <person name="Lindquist E.A."/>
            <person name="Lipzen A."/>
            <person name="Lundell T."/>
            <person name="Morin E."/>
            <person name="Murat C."/>
            <person name="Sun H."/>
            <person name="Tunlid A."/>
            <person name="Henrissat B."/>
            <person name="Grigoriev I.V."/>
            <person name="Hibbett D.S."/>
            <person name="Martin F."/>
            <person name="Nordberg H.P."/>
            <person name="Cantor M.N."/>
            <person name="Hua S.X."/>
        </authorList>
    </citation>
    <scope>NUCLEOTIDE SEQUENCE [LARGE SCALE GENOMIC DNA]</scope>
    <source>
        <strain evidence="1 2">LaAM-08-1</strain>
    </source>
</reference>
<protein>
    <submittedName>
        <fullName evidence="1">Uncharacterized protein</fullName>
    </submittedName>
</protein>
<evidence type="ECO:0000313" key="1">
    <source>
        <dbReference type="EMBL" id="KIJ98311.1"/>
    </source>
</evidence>
<keyword evidence="2" id="KW-1185">Reference proteome</keyword>
<organism evidence="1 2">
    <name type="scientific">Laccaria amethystina LaAM-08-1</name>
    <dbReference type="NCBI Taxonomy" id="1095629"/>
    <lineage>
        <taxon>Eukaryota</taxon>
        <taxon>Fungi</taxon>
        <taxon>Dikarya</taxon>
        <taxon>Basidiomycota</taxon>
        <taxon>Agaricomycotina</taxon>
        <taxon>Agaricomycetes</taxon>
        <taxon>Agaricomycetidae</taxon>
        <taxon>Agaricales</taxon>
        <taxon>Agaricineae</taxon>
        <taxon>Hydnangiaceae</taxon>
        <taxon>Laccaria</taxon>
    </lineage>
</organism>
<proteinExistence type="predicted"/>
<sequence>IPTRSLTMLQQTVYETHLLWLVLCDPGLVWTPTYSLKTLLKTVYATDMFL</sequence>
<name>A0A0C9XL45_9AGAR</name>
<dbReference type="EMBL" id="KN838672">
    <property type="protein sequence ID" value="KIJ98311.1"/>
    <property type="molecule type" value="Genomic_DNA"/>
</dbReference>
<evidence type="ECO:0000313" key="2">
    <source>
        <dbReference type="Proteomes" id="UP000054477"/>
    </source>
</evidence>
<gene>
    <name evidence="1" type="ORF">K443DRAFT_104169</name>
</gene>
<accession>A0A0C9XL45</accession>
<dbReference type="Proteomes" id="UP000054477">
    <property type="component" value="Unassembled WGS sequence"/>
</dbReference>
<dbReference type="HOGENOM" id="CLU_162828_1_0_1"/>